<keyword evidence="2" id="KW-1185">Reference proteome</keyword>
<dbReference type="Pfam" id="PF19067">
    <property type="entry name" value="DUF5763"/>
    <property type="match status" value="1"/>
</dbReference>
<dbReference type="Proteomes" id="UP000002640">
    <property type="component" value="Unassembled WGS sequence"/>
</dbReference>
<reference evidence="1 2" key="1">
    <citation type="journal article" date="2006" name="Science">
        <title>Phytophthora genome sequences uncover evolutionary origins and mechanisms of pathogenesis.</title>
        <authorList>
            <person name="Tyler B.M."/>
            <person name="Tripathy S."/>
            <person name="Zhang X."/>
            <person name="Dehal P."/>
            <person name="Jiang R.H."/>
            <person name="Aerts A."/>
            <person name="Arredondo F.D."/>
            <person name="Baxter L."/>
            <person name="Bensasson D."/>
            <person name="Beynon J.L."/>
            <person name="Chapman J."/>
            <person name="Damasceno C.M."/>
            <person name="Dorrance A.E."/>
            <person name="Dou D."/>
            <person name="Dickerman A.W."/>
            <person name="Dubchak I.L."/>
            <person name="Garbelotto M."/>
            <person name="Gijzen M."/>
            <person name="Gordon S.G."/>
            <person name="Govers F."/>
            <person name="Grunwald N.J."/>
            <person name="Huang W."/>
            <person name="Ivors K.L."/>
            <person name="Jones R.W."/>
            <person name="Kamoun S."/>
            <person name="Krampis K."/>
            <person name="Lamour K.H."/>
            <person name="Lee M.K."/>
            <person name="McDonald W.H."/>
            <person name="Medina M."/>
            <person name="Meijer H.J."/>
            <person name="Nordberg E.K."/>
            <person name="Maclean D.J."/>
            <person name="Ospina-Giraldo M.D."/>
            <person name="Morris P.F."/>
            <person name="Phuntumart V."/>
            <person name="Putnam N.H."/>
            <person name="Rash S."/>
            <person name="Rose J.K."/>
            <person name="Sakihama Y."/>
            <person name="Salamov A.A."/>
            <person name="Savidor A."/>
            <person name="Scheuring C.F."/>
            <person name="Smith B.M."/>
            <person name="Sobral B.W."/>
            <person name="Terry A."/>
            <person name="Torto-Alalibo T.A."/>
            <person name="Win J."/>
            <person name="Xu Z."/>
            <person name="Zhang H."/>
            <person name="Grigoriev I.V."/>
            <person name="Rokhsar D.S."/>
            <person name="Boore J.L."/>
        </authorList>
    </citation>
    <scope>NUCLEOTIDE SEQUENCE [LARGE SCALE GENOMIC DNA]</scope>
    <source>
        <strain evidence="1 2">P6497</strain>
    </source>
</reference>
<sequence length="153" mass="17722">MTSCRALTKSDTPCSRNALKTGYCAQHDKDAKIKMYRMELSKMHERVRRYLEITNELNDKLSIIPKVDFYKSELIKIGGHDRPYRGIMDSSFYKAEIEDLFGMNASAAHDEYDRLLALRNQLVHPHTLDGRNGSRTGALPRVKNMGLRKRYQQ</sequence>
<dbReference type="SMR" id="G5A262"/>
<dbReference type="OMA" id="IKMYRME"/>
<dbReference type="RefSeq" id="XP_009533755.1">
    <property type="nucleotide sequence ID" value="XM_009535460.1"/>
</dbReference>
<dbReference type="KEGG" id="psoj:PHYSODRAFT_521213"/>
<name>G5A262_PHYSP</name>
<protein>
    <submittedName>
        <fullName evidence="1">Uncharacterized protein</fullName>
    </submittedName>
</protein>
<proteinExistence type="predicted"/>
<dbReference type="GeneID" id="20660383"/>
<dbReference type="EMBL" id="JH159158">
    <property type="protein sequence ID" value="EGZ11010.1"/>
    <property type="molecule type" value="Genomic_DNA"/>
</dbReference>
<gene>
    <name evidence="1" type="ORF">PHYSODRAFT_521213</name>
</gene>
<evidence type="ECO:0000313" key="2">
    <source>
        <dbReference type="Proteomes" id="UP000002640"/>
    </source>
</evidence>
<dbReference type="InParanoid" id="G5A262"/>
<organism evidence="1 2">
    <name type="scientific">Phytophthora sojae (strain P6497)</name>
    <name type="common">Soybean stem and root rot agent</name>
    <name type="synonym">Phytophthora megasperma f. sp. glycines</name>
    <dbReference type="NCBI Taxonomy" id="1094619"/>
    <lineage>
        <taxon>Eukaryota</taxon>
        <taxon>Sar</taxon>
        <taxon>Stramenopiles</taxon>
        <taxon>Oomycota</taxon>
        <taxon>Peronosporomycetes</taxon>
        <taxon>Peronosporales</taxon>
        <taxon>Peronosporaceae</taxon>
        <taxon>Phytophthora</taxon>
    </lineage>
</organism>
<dbReference type="InterPro" id="IPR043914">
    <property type="entry name" value="DUF5763"/>
</dbReference>
<dbReference type="AlphaFoldDB" id="G5A262"/>
<accession>G5A262</accession>
<evidence type="ECO:0000313" key="1">
    <source>
        <dbReference type="EMBL" id="EGZ11010.1"/>
    </source>
</evidence>